<keyword evidence="2" id="KW-1185">Reference proteome</keyword>
<dbReference type="RefSeq" id="WP_154328045.1">
    <property type="nucleotide sequence ID" value="NZ_CP045696.1"/>
</dbReference>
<accession>A0A6L5X7C9</accession>
<evidence type="ECO:0000313" key="1">
    <source>
        <dbReference type="EMBL" id="MSS16170.1"/>
    </source>
</evidence>
<evidence type="ECO:0000313" key="2">
    <source>
        <dbReference type="Proteomes" id="UP000483362"/>
    </source>
</evidence>
<comment type="caution">
    <text evidence="1">The sequence shown here is derived from an EMBL/GenBank/DDBJ whole genome shotgun (WGS) entry which is preliminary data.</text>
</comment>
<gene>
    <name evidence="1" type="ORF">FYJ29_00045</name>
</gene>
<name>A0A6L5X7C9_9BACT</name>
<protein>
    <submittedName>
        <fullName evidence="1">Uncharacterized protein</fullName>
    </submittedName>
</protein>
<proteinExistence type="predicted"/>
<dbReference type="EMBL" id="VULT01000001">
    <property type="protein sequence ID" value="MSS16170.1"/>
    <property type="molecule type" value="Genomic_DNA"/>
</dbReference>
<organism evidence="1 2">
    <name type="scientific">Sodaliphilus pleomorphus</name>
    <dbReference type="NCBI Taxonomy" id="2606626"/>
    <lineage>
        <taxon>Bacteria</taxon>
        <taxon>Pseudomonadati</taxon>
        <taxon>Bacteroidota</taxon>
        <taxon>Bacteroidia</taxon>
        <taxon>Bacteroidales</taxon>
        <taxon>Muribaculaceae</taxon>
        <taxon>Sodaliphilus</taxon>
    </lineage>
</organism>
<sequence length="103" mass="11908">MKYASIMLTDLKLISPRCYTAKLIDGRKIRIPVSQLAGIDKDYKFGSYYWVASWLVRKEGIQPRKQCVFDDSMKRRKAQTITQVIKPFPVAPVESNVINSLKR</sequence>
<reference evidence="1 2" key="1">
    <citation type="submission" date="2019-08" db="EMBL/GenBank/DDBJ databases">
        <title>In-depth cultivation of the pig gut microbiome towards novel bacterial diversity and tailored functional studies.</title>
        <authorList>
            <person name="Wylensek D."/>
            <person name="Hitch T.C.A."/>
            <person name="Clavel T."/>
        </authorList>
    </citation>
    <scope>NUCLEOTIDE SEQUENCE [LARGE SCALE GENOMIC DNA]</scope>
    <source>
        <strain evidence="1 2">Oil-RF-744-WCA-WT-10</strain>
    </source>
</reference>
<dbReference type="Proteomes" id="UP000483362">
    <property type="component" value="Unassembled WGS sequence"/>
</dbReference>
<dbReference type="AlphaFoldDB" id="A0A6L5X7C9"/>